<dbReference type="InterPro" id="IPR050955">
    <property type="entry name" value="Plant_Biomass_Hydrol_Est"/>
</dbReference>
<evidence type="ECO:0000256" key="1">
    <source>
        <dbReference type="ARBA" id="ARBA00022729"/>
    </source>
</evidence>
<dbReference type="Gene3D" id="3.40.50.1820">
    <property type="entry name" value="alpha/beta hydrolase"/>
    <property type="match status" value="1"/>
</dbReference>
<keyword evidence="4" id="KW-1185">Reference proteome</keyword>
<keyword evidence="1" id="KW-0732">Signal</keyword>
<protein>
    <submittedName>
        <fullName evidence="3">Phospholipase/Carboxylesterase</fullName>
    </submittedName>
</protein>
<dbReference type="PANTHER" id="PTHR43037">
    <property type="entry name" value="UNNAMED PRODUCT-RELATED"/>
    <property type="match status" value="1"/>
</dbReference>
<dbReference type="EMBL" id="FOLL01000003">
    <property type="protein sequence ID" value="SFC00022.1"/>
    <property type="molecule type" value="Genomic_DNA"/>
</dbReference>
<dbReference type="STRING" id="623281.SAMN05421747_10329"/>
<accession>A0A1I1FLZ3</accession>
<dbReference type="GO" id="GO:0016787">
    <property type="term" value="F:hydrolase activity"/>
    <property type="evidence" value="ECO:0007669"/>
    <property type="project" value="InterPro"/>
</dbReference>
<name>A0A1I1FLZ3_9SPHI</name>
<evidence type="ECO:0000259" key="2">
    <source>
        <dbReference type="Pfam" id="PF02230"/>
    </source>
</evidence>
<evidence type="ECO:0000313" key="3">
    <source>
        <dbReference type="EMBL" id="SFC00022.1"/>
    </source>
</evidence>
<dbReference type="PANTHER" id="PTHR43037:SF1">
    <property type="entry name" value="BLL1128 PROTEIN"/>
    <property type="match status" value="1"/>
</dbReference>
<dbReference type="AlphaFoldDB" id="A0A1I1FLZ3"/>
<sequence>MDWRNTLTAFHTMKQAPFIVVCCLFFAIDGHTQDLSAFHSGQLVHRGDTLPYRILYPEGYDPKGTYPVLFFLHGAGERGNDNAKQLTHGASLFLSDSIRTAFPAIVVFPQCPLDSYWSNVNIERQPDGKREFYFRTSGRPTEGMALFLRLVKHVLKSEAVDKERVYIGGLSMGAMGTFEALRRKRKLFAAGFAICGGDNTANVKKYAHVPLWIFHGERDDVVPSTHSHVIVSELRRLGAKPQATFYPEANHNSWDAAFAEPGLLSWLFSHTKK</sequence>
<feature type="domain" description="Phospholipase/carboxylesterase/thioesterase" evidence="2">
    <location>
        <begin position="68"/>
        <end position="257"/>
    </location>
</feature>
<dbReference type="InterPro" id="IPR003140">
    <property type="entry name" value="PLipase/COase/thioEstase"/>
</dbReference>
<dbReference type="Pfam" id="PF02230">
    <property type="entry name" value="Abhydrolase_2"/>
    <property type="match status" value="1"/>
</dbReference>
<organism evidence="3 4">
    <name type="scientific">Parapedobacter composti</name>
    <dbReference type="NCBI Taxonomy" id="623281"/>
    <lineage>
        <taxon>Bacteria</taxon>
        <taxon>Pseudomonadati</taxon>
        <taxon>Bacteroidota</taxon>
        <taxon>Sphingobacteriia</taxon>
        <taxon>Sphingobacteriales</taxon>
        <taxon>Sphingobacteriaceae</taxon>
        <taxon>Parapedobacter</taxon>
    </lineage>
</organism>
<dbReference type="SUPFAM" id="SSF53474">
    <property type="entry name" value="alpha/beta-Hydrolases"/>
    <property type="match status" value="1"/>
</dbReference>
<dbReference type="InterPro" id="IPR029058">
    <property type="entry name" value="AB_hydrolase_fold"/>
</dbReference>
<gene>
    <name evidence="3" type="ORF">SAMN05421747_10329</name>
</gene>
<evidence type="ECO:0000313" key="4">
    <source>
        <dbReference type="Proteomes" id="UP000199577"/>
    </source>
</evidence>
<dbReference type="Proteomes" id="UP000199577">
    <property type="component" value="Unassembled WGS sequence"/>
</dbReference>
<reference evidence="3 4" key="1">
    <citation type="submission" date="2016-10" db="EMBL/GenBank/DDBJ databases">
        <authorList>
            <person name="de Groot N.N."/>
        </authorList>
    </citation>
    <scope>NUCLEOTIDE SEQUENCE [LARGE SCALE GENOMIC DNA]</scope>
    <source>
        <strain evidence="3 4">DSM 22900</strain>
    </source>
</reference>
<proteinExistence type="predicted"/>